<evidence type="ECO:0000313" key="3">
    <source>
        <dbReference type="WBParaSite" id="L893_g11931.t1"/>
    </source>
</evidence>
<reference evidence="3" key="1">
    <citation type="submission" date="2016-11" db="UniProtKB">
        <authorList>
            <consortium name="WormBaseParasite"/>
        </authorList>
    </citation>
    <scope>IDENTIFICATION</scope>
</reference>
<sequence>MQEKLLNKHRQILWTLIICTSIPVFFGGVPLLAAIISMFEPQLPYATEITTISIVVMANHGTLYALALITAIPPYRQAVLKFVVKRATVVTVATVRQA</sequence>
<organism evidence="2 3">
    <name type="scientific">Steinernema glaseri</name>
    <dbReference type="NCBI Taxonomy" id="37863"/>
    <lineage>
        <taxon>Eukaryota</taxon>
        <taxon>Metazoa</taxon>
        <taxon>Ecdysozoa</taxon>
        <taxon>Nematoda</taxon>
        <taxon>Chromadorea</taxon>
        <taxon>Rhabditida</taxon>
        <taxon>Tylenchina</taxon>
        <taxon>Panagrolaimomorpha</taxon>
        <taxon>Strongyloidoidea</taxon>
        <taxon>Steinernematidae</taxon>
        <taxon>Steinernema</taxon>
    </lineage>
</organism>
<evidence type="ECO:0000313" key="2">
    <source>
        <dbReference type="Proteomes" id="UP000095287"/>
    </source>
</evidence>
<dbReference type="WBParaSite" id="L893_g11931.t1">
    <property type="protein sequence ID" value="L893_g11931.t1"/>
    <property type="gene ID" value="L893_g11931"/>
</dbReference>
<protein>
    <submittedName>
        <fullName evidence="3">G_PROTEIN_RECEP_F1_2 domain-containing protein</fullName>
    </submittedName>
</protein>
<keyword evidence="1" id="KW-1133">Transmembrane helix</keyword>
<proteinExistence type="predicted"/>
<keyword evidence="1" id="KW-0472">Membrane</keyword>
<dbReference type="AlphaFoldDB" id="A0A1I7Y2A2"/>
<keyword evidence="1" id="KW-0812">Transmembrane</keyword>
<dbReference type="InterPro" id="IPR019422">
    <property type="entry name" value="7TM_GPCR_serpentine_rcpt_Srh"/>
</dbReference>
<dbReference type="Pfam" id="PF10318">
    <property type="entry name" value="7TM_GPCR_Srh"/>
    <property type="match status" value="1"/>
</dbReference>
<name>A0A1I7Y2A2_9BILA</name>
<accession>A0A1I7Y2A2</accession>
<feature type="transmembrane region" description="Helical" evidence="1">
    <location>
        <begin position="12"/>
        <end position="39"/>
    </location>
</feature>
<dbReference type="Proteomes" id="UP000095287">
    <property type="component" value="Unplaced"/>
</dbReference>
<keyword evidence="2" id="KW-1185">Reference proteome</keyword>
<evidence type="ECO:0000256" key="1">
    <source>
        <dbReference type="SAM" id="Phobius"/>
    </source>
</evidence>
<feature type="transmembrane region" description="Helical" evidence="1">
    <location>
        <begin position="51"/>
        <end position="72"/>
    </location>
</feature>